<keyword evidence="2" id="KW-0804">Transcription</keyword>
<dbReference type="Gene3D" id="1.10.10.60">
    <property type="entry name" value="Homeodomain-like"/>
    <property type="match status" value="2"/>
</dbReference>
<dbReference type="GO" id="GO:0003700">
    <property type="term" value="F:DNA-binding transcription factor activity"/>
    <property type="evidence" value="ECO:0007669"/>
    <property type="project" value="InterPro"/>
</dbReference>
<proteinExistence type="predicted"/>
<dbReference type="SMART" id="SM00342">
    <property type="entry name" value="HTH_ARAC"/>
    <property type="match status" value="1"/>
</dbReference>
<feature type="region of interest" description="Disordered" evidence="3">
    <location>
        <begin position="1"/>
        <end position="21"/>
    </location>
</feature>
<keyword evidence="6" id="KW-1185">Reference proteome</keyword>
<organism evidence="5 6">
    <name type="scientific">Candidatus Acidiferrum panamense</name>
    <dbReference type="NCBI Taxonomy" id="2741543"/>
    <lineage>
        <taxon>Bacteria</taxon>
        <taxon>Pseudomonadati</taxon>
        <taxon>Acidobacteriota</taxon>
        <taxon>Terriglobia</taxon>
        <taxon>Candidatus Acidiferrales</taxon>
        <taxon>Candidatus Acidiferrum</taxon>
    </lineage>
</organism>
<feature type="compositionally biased region" description="Basic and acidic residues" evidence="3">
    <location>
        <begin position="12"/>
        <end position="21"/>
    </location>
</feature>
<feature type="domain" description="HTH araC/xylS-type" evidence="4">
    <location>
        <begin position="212"/>
        <end position="310"/>
    </location>
</feature>
<dbReference type="Pfam" id="PF06719">
    <property type="entry name" value="AraC_N"/>
    <property type="match status" value="1"/>
</dbReference>
<dbReference type="InterPro" id="IPR009057">
    <property type="entry name" value="Homeodomain-like_sf"/>
</dbReference>
<evidence type="ECO:0000313" key="5">
    <source>
        <dbReference type="EMBL" id="MBA0089337.1"/>
    </source>
</evidence>
<dbReference type="Pfam" id="PF12833">
    <property type="entry name" value="HTH_18"/>
    <property type="match status" value="1"/>
</dbReference>
<dbReference type="PROSITE" id="PS01124">
    <property type="entry name" value="HTH_ARAC_FAMILY_2"/>
    <property type="match status" value="1"/>
</dbReference>
<dbReference type="InterPro" id="IPR018060">
    <property type="entry name" value="HTH_AraC"/>
</dbReference>
<gene>
    <name evidence="5" type="ORF">HRJ53_30475</name>
</gene>
<accession>A0A7V8NXK0</accession>
<protein>
    <submittedName>
        <fullName evidence="5">AraC family transcriptional regulator</fullName>
    </submittedName>
</protein>
<dbReference type="SUPFAM" id="SSF46689">
    <property type="entry name" value="Homeodomain-like"/>
    <property type="match status" value="2"/>
</dbReference>
<comment type="caution">
    <text evidence="5">The sequence shown here is derived from an EMBL/GenBank/DDBJ whole genome shotgun (WGS) entry which is preliminary data.</text>
</comment>
<evidence type="ECO:0000313" key="6">
    <source>
        <dbReference type="Proteomes" id="UP000567293"/>
    </source>
</evidence>
<dbReference type="EMBL" id="JACDQQ010002942">
    <property type="protein sequence ID" value="MBA0089337.1"/>
    <property type="molecule type" value="Genomic_DNA"/>
</dbReference>
<evidence type="ECO:0000256" key="1">
    <source>
        <dbReference type="ARBA" id="ARBA00023015"/>
    </source>
</evidence>
<keyword evidence="1" id="KW-0805">Transcription regulation</keyword>
<dbReference type="PANTHER" id="PTHR43436:SF1">
    <property type="entry name" value="TRANSCRIPTIONAL REGULATORY PROTEIN"/>
    <property type="match status" value="1"/>
</dbReference>
<dbReference type="AlphaFoldDB" id="A0A7V8NXK0"/>
<dbReference type="Proteomes" id="UP000567293">
    <property type="component" value="Unassembled WGS sequence"/>
</dbReference>
<reference evidence="5" key="1">
    <citation type="submission" date="2020-06" db="EMBL/GenBank/DDBJ databases">
        <title>Legume-microbial interactions unlock mineral nutrients during tropical forest succession.</title>
        <authorList>
            <person name="Epihov D.Z."/>
        </authorList>
    </citation>
    <scope>NUCLEOTIDE SEQUENCE [LARGE SCALE GENOMIC DNA]</scope>
    <source>
        <strain evidence="5">Pan2503</strain>
    </source>
</reference>
<name>A0A7V8NXK0_9BACT</name>
<sequence>MKTNGKTAYPERPGKVAGAHEPETGKLARSIAAYAPHDGTFDLRIPGLHASKFSRTNTVGVHALQLPALCIIVQGAKTVIVGQEVYAYDASRMLVFSVALPVAAQITQASSYEPYLALRLDLDPLKIGELVLKVFPRGLPPVQERRAVYVAPLDAAVVNAATRLVECLAQPGDAELLAPLVVEEILIRLLRSRIGARVAQMGFAESSVYRVAKAVSWLRANFSQPMKIDELAELVHMSVSSFHEHFKSVTSMSPLQYQKVLRLQEARRLMLSTMMDAGSASQRVGYLSASQFSREYSRFFGSAPTRDMARLRQDTRPGVSPS</sequence>
<evidence type="ECO:0000256" key="2">
    <source>
        <dbReference type="ARBA" id="ARBA00023163"/>
    </source>
</evidence>
<evidence type="ECO:0000256" key="3">
    <source>
        <dbReference type="SAM" id="MobiDB-lite"/>
    </source>
</evidence>
<dbReference type="PANTHER" id="PTHR43436">
    <property type="entry name" value="ARAC-FAMILY TRANSCRIPTIONAL REGULATOR"/>
    <property type="match status" value="1"/>
</dbReference>
<dbReference type="GO" id="GO:0043565">
    <property type="term" value="F:sequence-specific DNA binding"/>
    <property type="evidence" value="ECO:0007669"/>
    <property type="project" value="InterPro"/>
</dbReference>
<evidence type="ECO:0000259" key="4">
    <source>
        <dbReference type="PROSITE" id="PS01124"/>
    </source>
</evidence>
<dbReference type="InterPro" id="IPR009594">
    <property type="entry name" value="Tscrpt_reg_HTH_AraC_N"/>
</dbReference>